<dbReference type="AlphaFoldDB" id="A0AAD1UDL3"/>
<sequence>MKLKLQEKSTFMERFKNKATRMDKEGHIGIVKRAKNPITISQNNSLKMQPLPRKSASKDIIRHKRAVSHDYSSQYNTNRNKSYSKSGEIKLRRHKRGISLSDVGNSIINSNENFTPSNKGHSKGIYKLDSFDDHVSHYSEMKSRDRNRLLKEDAPRYSIGVPETSSVKLKVEETKGKDSNYNDAMLINGRKSLGYYQKFFKKFQNDINDHSKSFKNYRTKPRNVLNYNESRPTQKQLQLEEFNLNLKLNRISKHGKKNNEKIKVPVLNKVLRNRLQNSQIVSYETKGSRISDSFNPLTNESLFEKFKAKSYLNNKSSIS</sequence>
<evidence type="ECO:0000313" key="3">
    <source>
        <dbReference type="Proteomes" id="UP001295684"/>
    </source>
</evidence>
<proteinExistence type="predicted"/>
<keyword evidence="3" id="KW-1185">Reference proteome</keyword>
<gene>
    <name evidence="2" type="ORF">ECRASSUSDP1_LOCUS6006</name>
</gene>
<organism evidence="2 3">
    <name type="scientific">Euplotes crassus</name>
    <dbReference type="NCBI Taxonomy" id="5936"/>
    <lineage>
        <taxon>Eukaryota</taxon>
        <taxon>Sar</taxon>
        <taxon>Alveolata</taxon>
        <taxon>Ciliophora</taxon>
        <taxon>Intramacronucleata</taxon>
        <taxon>Spirotrichea</taxon>
        <taxon>Hypotrichia</taxon>
        <taxon>Euplotida</taxon>
        <taxon>Euplotidae</taxon>
        <taxon>Moneuplotes</taxon>
    </lineage>
</organism>
<evidence type="ECO:0000256" key="1">
    <source>
        <dbReference type="SAM" id="MobiDB-lite"/>
    </source>
</evidence>
<reference evidence="2" key="1">
    <citation type="submission" date="2023-07" db="EMBL/GenBank/DDBJ databases">
        <authorList>
            <consortium name="AG Swart"/>
            <person name="Singh M."/>
            <person name="Singh A."/>
            <person name="Seah K."/>
            <person name="Emmerich C."/>
        </authorList>
    </citation>
    <scope>NUCLEOTIDE SEQUENCE</scope>
    <source>
        <strain evidence="2">DP1</strain>
    </source>
</reference>
<name>A0AAD1UDL3_EUPCR</name>
<dbReference type="EMBL" id="CAMPGE010005820">
    <property type="protein sequence ID" value="CAI2364661.1"/>
    <property type="molecule type" value="Genomic_DNA"/>
</dbReference>
<evidence type="ECO:0000313" key="2">
    <source>
        <dbReference type="EMBL" id="CAI2364661.1"/>
    </source>
</evidence>
<accession>A0AAD1UDL3</accession>
<comment type="caution">
    <text evidence="2">The sequence shown here is derived from an EMBL/GenBank/DDBJ whole genome shotgun (WGS) entry which is preliminary data.</text>
</comment>
<feature type="compositionally biased region" description="Polar residues" evidence="1">
    <location>
        <begin position="70"/>
        <end position="85"/>
    </location>
</feature>
<protein>
    <submittedName>
        <fullName evidence="2">Uncharacterized protein</fullName>
    </submittedName>
</protein>
<feature type="region of interest" description="Disordered" evidence="1">
    <location>
        <begin position="65"/>
        <end position="90"/>
    </location>
</feature>
<dbReference type="Proteomes" id="UP001295684">
    <property type="component" value="Unassembled WGS sequence"/>
</dbReference>